<dbReference type="EMBL" id="MT142252">
    <property type="protein sequence ID" value="QJA76914.1"/>
    <property type="molecule type" value="Genomic_DNA"/>
</dbReference>
<dbReference type="AlphaFoldDB" id="A0A6H1ZUK8"/>
<dbReference type="Gene3D" id="3.40.50.620">
    <property type="entry name" value="HUPs"/>
    <property type="match status" value="1"/>
</dbReference>
<organism evidence="2">
    <name type="scientific">viral metagenome</name>
    <dbReference type="NCBI Taxonomy" id="1070528"/>
    <lineage>
        <taxon>unclassified sequences</taxon>
        <taxon>metagenomes</taxon>
        <taxon>organismal metagenomes</taxon>
    </lineage>
</organism>
<dbReference type="EMBL" id="MT144277">
    <property type="protein sequence ID" value="QJA51613.1"/>
    <property type="molecule type" value="Genomic_DNA"/>
</dbReference>
<sequence length="119" mass="13982">MNLDHDYNEPRTMFIGRFQPLHGGHITQIRTILGKGEKVFVGIRQTAKDDKNPYNYSERWQTFYSEFTKEMKNGDIIVGRIPNITRFVYGRNVGYKVEEIRLPESIEEISATDIRNNQK</sequence>
<feature type="domain" description="Cytidyltransferase-like" evidence="1">
    <location>
        <begin position="13"/>
        <end position="60"/>
    </location>
</feature>
<keyword evidence="2" id="KW-0808">Transferase</keyword>
<dbReference type="EMBL" id="MT144695">
    <property type="protein sequence ID" value="QJH97653.1"/>
    <property type="molecule type" value="Genomic_DNA"/>
</dbReference>
<evidence type="ECO:0000313" key="2">
    <source>
        <dbReference type="EMBL" id="QJA51613.1"/>
    </source>
</evidence>
<evidence type="ECO:0000259" key="1">
    <source>
        <dbReference type="Pfam" id="PF01467"/>
    </source>
</evidence>
<evidence type="ECO:0000313" key="3">
    <source>
        <dbReference type="EMBL" id="QJA63390.1"/>
    </source>
</evidence>
<dbReference type="EMBL" id="MT141496">
    <property type="protein sequence ID" value="QJA63390.1"/>
    <property type="molecule type" value="Genomic_DNA"/>
</dbReference>
<reference evidence="2" key="1">
    <citation type="submission" date="2020-03" db="EMBL/GenBank/DDBJ databases">
        <title>The deep terrestrial virosphere.</title>
        <authorList>
            <person name="Holmfeldt K."/>
            <person name="Nilsson E."/>
            <person name="Simone D."/>
            <person name="Lopez-Fernandez M."/>
            <person name="Wu X."/>
            <person name="de Brujin I."/>
            <person name="Lundin D."/>
            <person name="Andersson A."/>
            <person name="Bertilsson S."/>
            <person name="Dopson M."/>
        </authorList>
    </citation>
    <scope>NUCLEOTIDE SEQUENCE</scope>
    <source>
        <strain evidence="4">MM415A01400</strain>
        <strain evidence="3">MM415B00628</strain>
        <strain evidence="2">TM448A02226</strain>
        <strain evidence="5">TM448B01052</strain>
    </source>
</reference>
<dbReference type="InterPro" id="IPR014729">
    <property type="entry name" value="Rossmann-like_a/b/a_fold"/>
</dbReference>
<proteinExistence type="predicted"/>
<dbReference type="GO" id="GO:0016779">
    <property type="term" value="F:nucleotidyltransferase activity"/>
    <property type="evidence" value="ECO:0007669"/>
    <property type="project" value="UniProtKB-KW"/>
</dbReference>
<dbReference type="NCBIfam" id="TIGR00125">
    <property type="entry name" value="cyt_tran_rel"/>
    <property type="match status" value="1"/>
</dbReference>
<evidence type="ECO:0000313" key="4">
    <source>
        <dbReference type="EMBL" id="QJA76914.1"/>
    </source>
</evidence>
<keyword evidence="2" id="KW-0548">Nucleotidyltransferase</keyword>
<gene>
    <name evidence="4" type="ORF">MM415A01400_0008</name>
    <name evidence="3" type="ORF">MM415B00628_0008</name>
    <name evidence="2" type="ORF">TM448A02226_0009</name>
    <name evidence="5" type="ORF">TM448B01052_0019</name>
</gene>
<accession>A0A6H1ZUK8</accession>
<evidence type="ECO:0000313" key="5">
    <source>
        <dbReference type="EMBL" id="QJH97653.1"/>
    </source>
</evidence>
<dbReference type="SUPFAM" id="SSF52374">
    <property type="entry name" value="Nucleotidylyl transferase"/>
    <property type="match status" value="1"/>
</dbReference>
<protein>
    <submittedName>
        <fullName evidence="2">Putative cytidylyltransferase</fullName>
    </submittedName>
</protein>
<name>A0A6H1ZUK8_9ZZZZ</name>
<dbReference type="Pfam" id="PF01467">
    <property type="entry name" value="CTP_transf_like"/>
    <property type="match status" value="1"/>
</dbReference>
<dbReference type="InterPro" id="IPR004821">
    <property type="entry name" value="Cyt_trans-like"/>
</dbReference>